<comment type="caution">
    <text evidence="2">The sequence shown here is derived from an EMBL/GenBank/DDBJ whole genome shotgun (WGS) entry which is preliminary data.</text>
</comment>
<proteinExistence type="predicted"/>
<evidence type="ECO:0000313" key="2">
    <source>
        <dbReference type="EMBL" id="KUM49999.1"/>
    </source>
</evidence>
<keyword evidence="1" id="KW-1133">Transmembrane helix</keyword>
<feature type="transmembrane region" description="Helical" evidence="1">
    <location>
        <begin position="12"/>
        <end position="36"/>
    </location>
</feature>
<accession>A0A101M2S0</accession>
<keyword evidence="2" id="KW-0496">Mitochondrion</keyword>
<organism evidence="2">
    <name type="scientific">Picea glauca</name>
    <name type="common">White spruce</name>
    <name type="synonym">Pinus glauca</name>
    <dbReference type="NCBI Taxonomy" id="3330"/>
    <lineage>
        <taxon>Eukaryota</taxon>
        <taxon>Viridiplantae</taxon>
        <taxon>Streptophyta</taxon>
        <taxon>Embryophyta</taxon>
        <taxon>Tracheophyta</taxon>
        <taxon>Spermatophyta</taxon>
        <taxon>Pinopsida</taxon>
        <taxon>Pinidae</taxon>
        <taxon>Conifers I</taxon>
        <taxon>Pinales</taxon>
        <taxon>Pinaceae</taxon>
        <taxon>Picea</taxon>
    </lineage>
</organism>
<protein>
    <submittedName>
        <fullName evidence="2">Uncharacterized protein</fullName>
    </submittedName>
</protein>
<keyword evidence="1" id="KW-0812">Transmembrane</keyword>
<gene>
    <name evidence="2" type="ORF">ABT39_MTgene3227</name>
</gene>
<keyword evidence="1" id="KW-0472">Membrane</keyword>
<geneLocation type="mitochondrion" evidence="2"/>
<evidence type="ECO:0000256" key="1">
    <source>
        <dbReference type="SAM" id="Phobius"/>
    </source>
</evidence>
<name>A0A101M2S0_PICGL</name>
<reference evidence="2" key="1">
    <citation type="journal article" date="2015" name="Genome Biol. Evol.">
        <title>Organellar Genomes of White Spruce (Picea glauca): Assembly and Annotation.</title>
        <authorList>
            <person name="Jackman S.D."/>
            <person name="Warren R.L."/>
            <person name="Gibb E.A."/>
            <person name="Vandervalk B.P."/>
            <person name="Mohamadi H."/>
            <person name="Chu J."/>
            <person name="Raymond A."/>
            <person name="Pleasance S."/>
            <person name="Coope R."/>
            <person name="Wildung M.R."/>
            <person name="Ritland C.E."/>
            <person name="Bousquet J."/>
            <person name="Jones S.J."/>
            <person name="Bohlmann J."/>
            <person name="Birol I."/>
        </authorList>
    </citation>
    <scope>NUCLEOTIDE SEQUENCE [LARGE SCALE GENOMIC DNA]</scope>
    <source>
        <tissue evidence="2">Flushing bud</tissue>
    </source>
</reference>
<dbReference type="EMBL" id="LKAM01000002">
    <property type="protein sequence ID" value="KUM49999.1"/>
    <property type="molecule type" value="Genomic_DNA"/>
</dbReference>
<dbReference type="AlphaFoldDB" id="A0A101M2S0"/>
<sequence length="82" mass="9337">MVHSGHSSRFLCVSPCIFSLMVLGGITLVYCIRSFVFYLHDLFTPFTVEPHPLRLNHFKIAKVQVSLCFATMDSECMMCTKC</sequence>